<evidence type="ECO:0000256" key="1">
    <source>
        <dbReference type="SAM" id="Coils"/>
    </source>
</evidence>
<organism evidence="3 4">
    <name type="scientific">Bimbo virus</name>
    <dbReference type="NCBI Taxonomy" id="864694"/>
    <lineage>
        <taxon>Viruses</taxon>
        <taxon>Riboviria</taxon>
        <taxon>Orthornavirae</taxon>
        <taxon>Negarnaviricota</taxon>
        <taxon>Haploviricotina</taxon>
        <taxon>Monjiviricetes</taxon>
        <taxon>Mononegavirales</taxon>
        <taxon>Rhabdoviridae</taxon>
        <taxon>Alpharhabdovirinae</taxon>
        <taxon>Sunrhavirus</taxon>
        <taxon>Sunrhavirus bimbo</taxon>
    </lineage>
</organism>
<feature type="compositionally biased region" description="Polar residues" evidence="2">
    <location>
        <begin position="59"/>
        <end position="69"/>
    </location>
</feature>
<keyword evidence="1" id="KW-0175">Coiled coil</keyword>
<dbReference type="GeneID" id="80539680"/>
<protein>
    <submittedName>
        <fullName evidence="3">Phosphoprotein</fullName>
    </submittedName>
</protein>
<dbReference type="RefSeq" id="YP_010801005.1">
    <property type="nucleotide sequence ID" value="NC_076934.1"/>
</dbReference>
<evidence type="ECO:0000313" key="3">
    <source>
        <dbReference type="EMBL" id="UAU42868.1"/>
    </source>
</evidence>
<dbReference type="KEGG" id="vg:80539680"/>
<dbReference type="EMBL" id="MW491756">
    <property type="protein sequence ID" value="UAU42868.1"/>
    <property type="molecule type" value="Viral_cRNA"/>
</dbReference>
<evidence type="ECO:0000313" key="4">
    <source>
        <dbReference type="Proteomes" id="UP000830412"/>
    </source>
</evidence>
<sequence length="283" mass="32061">MNQDLYRIQRTKAIFDCIKNEAIEDEESGRNNTDSGGVHGFGLPSSSRGSAPPEPFQMGETNVSTNGGETLSDLVWGDESNDEKIFQNPDRDKDNEGGNCFQSQESLSGRAMRIDENWQNGYTKGLQDAIGKIIDLRILPPGIELELKGFEIIAKKKLSEKSQLSFNCEMQAEMDLEREKQEAKELLKKVECLNNLNNAGIQGISDFLCSSQSPEKVFEVKPVSEEMILNSEQFLDLIEDGLHYSYKGFEKYICLSEVRASKFKHFEDEKMSLHEWITKTCFD</sequence>
<proteinExistence type="predicted"/>
<keyword evidence="4" id="KW-1185">Reference proteome</keyword>
<gene>
    <name evidence="3" type="primary">P</name>
</gene>
<accession>A0AAE8XFV2</accession>
<dbReference type="Proteomes" id="UP000830412">
    <property type="component" value="Segment"/>
</dbReference>
<name>A0AAE8XFV2_9RHAB</name>
<feature type="compositionally biased region" description="Basic and acidic residues" evidence="2">
    <location>
        <begin position="82"/>
        <end position="96"/>
    </location>
</feature>
<feature type="region of interest" description="Disordered" evidence="2">
    <location>
        <begin position="25"/>
        <end position="106"/>
    </location>
</feature>
<reference evidence="3" key="2">
    <citation type="submission" date="2021-01" db="EMBL/GenBank/DDBJ databases">
        <authorList>
            <person name="Luo D."/>
            <person name="Zhou Z."/>
            <person name="Ge X."/>
            <person name="Shi Z."/>
            <person name="Bourhy H."/>
            <person name="Marc G."/>
            <person name="Dacheux L."/>
        </authorList>
    </citation>
    <scope>NUCLEOTIDE SEQUENCE</scope>
    <source>
        <strain evidence="3">9716RCA</strain>
    </source>
</reference>
<evidence type="ECO:0000256" key="2">
    <source>
        <dbReference type="SAM" id="MobiDB-lite"/>
    </source>
</evidence>
<reference evidence="3" key="1">
    <citation type="journal article" date="2021" name="Viruses">
        <title>Genome Characterization of Bird-Related Rhabdoviruses Circulating in Africa.</title>
        <authorList>
            <person name="Luo D.-S."/>
            <person name="Zhou Z.-J."/>
            <person name="Ge X.-Y."/>
            <person name="Bourhy H."/>
            <person name="Shi Z.-L."/>
            <person name="Grandadam M."/>
            <person name="Dacheux L."/>
        </authorList>
    </citation>
    <scope>NUCLEOTIDE SEQUENCE</scope>
    <source>
        <strain evidence="3">9716RCA</strain>
    </source>
</reference>
<feature type="coiled-coil region" evidence="1">
    <location>
        <begin position="169"/>
        <end position="196"/>
    </location>
</feature>